<accession>A0A9Q0AL85</accession>
<evidence type="ECO:0000313" key="6">
    <source>
        <dbReference type="Proteomes" id="UP000829685"/>
    </source>
</evidence>
<dbReference type="PRINTS" id="PR00080">
    <property type="entry name" value="SDRFAMILY"/>
</dbReference>
<gene>
    <name evidence="5" type="ORF">JX265_009952</name>
</gene>
<dbReference type="InterPro" id="IPR002347">
    <property type="entry name" value="SDR_fam"/>
</dbReference>
<organism evidence="5 6">
    <name type="scientific">Neoarthrinium moseri</name>
    <dbReference type="NCBI Taxonomy" id="1658444"/>
    <lineage>
        <taxon>Eukaryota</taxon>
        <taxon>Fungi</taxon>
        <taxon>Dikarya</taxon>
        <taxon>Ascomycota</taxon>
        <taxon>Pezizomycotina</taxon>
        <taxon>Sordariomycetes</taxon>
        <taxon>Xylariomycetidae</taxon>
        <taxon>Amphisphaeriales</taxon>
        <taxon>Apiosporaceae</taxon>
        <taxon>Neoarthrinium</taxon>
    </lineage>
</organism>
<dbReference type="EMBL" id="JAFIMR010000031">
    <property type="protein sequence ID" value="KAI1860553.1"/>
    <property type="molecule type" value="Genomic_DNA"/>
</dbReference>
<reference evidence="5" key="1">
    <citation type="submission" date="2021-03" db="EMBL/GenBank/DDBJ databases">
        <title>Revisited historic fungal species revealed as producer of novel bioactive compounds through whole genome sequencing and comparative genomics.</title>
        <authorList>
            <person name="Vignolle G.A."/>
            <person name="Hochenegger N."/>
            <person name="Mach R.L."/>
            <person name="Mach-Aigner A.R."/>
            <person name="Javad Rahimi M."/>
            <person name="Salim K.A."/>
            <person name="Chan C.M."/>
            <person name="Lim L.B.L."/>
            <person name="Cai F."/>
            <person name="Druzhinina I.S."/>
            <person name="U'Ren J.M."/>
            <person name="Derntl C."/>
        </authorList>
    </citation>
    <scope>NUCLEOTIDE SEQUENCE</scope>
    <source>
        <strain evidence="5">TUCIM 5799</strain>
    </source>
</reference>
<protein>
    <recommendedName>
        <fullName evidence="7">NAD(P)-binding protein</fullName>
    </recommendedName>
</protein>
<sequence>MASSHPLSASSLFCLKGWVAVVTGGGTGIGLMITQALASNGAKVYITGRRTDVLETTARVHGTAERLGSGGGAIVPLAMDVTSKESITNAVERISQQESHINVLVNNAGVWAGRPSAKPQDGPEAYGKAMFDEGIEDGWQRAFLTNSTAPYLVTAAFVPLLAKAQGSTTGKAGSVINISSSSGMITLSQNSQYSYNVSKAALNHLTRQMAYELRNENINIRVNAIAPGYFPSEMTAGPSDDNNQNTYEQEGFRQFMQSMGAKVTRMGSAEELASVVLTLATNDYITGAIIPVDGGFTL</sequence>
<dbReference type="FunFam" id="3.40.50.720:FF:000084">
    <property type="entry name" value="Short-chain dehydrogenase reductase"/>
    <property type="match status" value="1"/>
</dbReference>
<keyword evidence="2" id="KW-0521">NADP</keyword>
<dbReference type="InterPro" id="IPR052178">
    <property type="entry name" value="Sec_Metab_Biosynth_SDR"/>
</dbReference>
<dbReference type="PROSITE" id="PS00061">
    <property type="entry name" value="ADH_SHORT"/>
    <property type="match status" value="1"/>
</dbReference>
<dbReference type="PANTHER" id="PTHR43618:SF4">
    <property type="entry name" value="SHORT CHAIN DEHYDROGENASE_REDUCTASE FAMILY (AFU_ORTHOLOGUE AFUA_7G04540)"/>
    <property type="match status" value="1"/>
</dbReference>
<dbReference type="PRINTS" id="PR00081">
    <property type="entry name" value="GDHRDH"/>
</dbReference>
<dbReference type="OrthoDB" id="3819888at2759"/>
<dbReference type="AlphaFoldDB" id="A0A9Q0AL85"/>
<evidence type="ECO:0008006" key="7">
    <source>
        <dbReference type="Google" id="ProtNLM"/>
    </source>
</evidence>
<evidence type="ECO:0000256" key="2">
    <source>
        <dbReference type="ARBA" id="ARBA00022857"/>
    </source>
</evidence>
<dbReference type="SUPFAM" id="SSF51735">
    <property type="entry name" value="NAD(P)-binding Rossmann-fold domains"/>
    <property type="match status" value="1"/>
</dbReference>
<evidence type="ECO:0000256" key="3">
    <source>
        <dbReference type="ARBA" id="ARBA00023002"/>
    </source>
</evidence>
<dbReference type="Pfam" id="PF00106">
    <property type="entry name" value="adh_short"/>
    <property type="match status" value="1"/>
</dbReference>
<keyword evidence="6" id="KW-1185">Reference proteome</keyword>
<evidence type="ECO:0000313" key="5">
    <source>
        <dbReference type="EMBL" id="KAI1860553.1"/>
    </source>
</evidence>
<dbReference type="GO" id="GO:0016491">
    <property type="term" value="F:oxidoreductase activity"/>
    <property type="evidence" value="ECO:0007669"/>
    <property type="project" value="UniProtKB-KW"/>
</dbReference>
<dbReference type="InterPro" id="IPR020904">
    <property type="entry name" value="Sc_DH/Rdtase_CS"/>
</dbReference>
<comment type="similarity">
    <text evidence="1 4">Belongs to the short-chain dehydrogenases/reductases (SDR) family.</text>
</comment>
<proteinExistence type="inferred from homology"/>
<evidence type="ECO:0000256" key="1">
    <source>
        <dbReference type="ARBA" id="ARBA00006484"/>
    </source>
</evidence>
<dbReference type="PANTHER" id="PTHR43618">
    <property type="entry name" value="7-ALPHA-HYDROXYSTEROID DEHYDROGENASE"/>
    <property type="match status" value="1"/>
</dbReference>
<evidence type="ECO:0000256" key="4">
    <source>
        <dbReference type="RuleBase" id="RU000363"/>
    </source>
</evidence>
<keyword evidence="3" id="KW-0560">Oxidoreductase</keyword>
<comment type="caution">
    <text evidence="5">The sequence shown here is derived from an EMBL/GenBank/DDBJ whole genome shotgun (WGS) entry which is preliminary data.</text>
</comment>
<dbReference type="Proteomes" id="UP000829685">
    <property type="component" value="Unassembled WGS sequence"/>
</dbReference>
<name>A0A9Q0AL85_9PEZI</name>
<dbReference type="Gene3D" id="3.40.50.720">
    <property type="entry name" value="NAD(P)-binding Rossmann-like Domain"/>
    <property type="match status" value="1"/>
</dbReference>
<dbReference type="InterPro" id="IPR036291">
    <property type="entry name" value="NAD(P)-bd_dom_sf"/>
</dbReference>